<reference evidence="1" key="1">
    <citation type="journal article" date="1997" name="Proc. Natl. Acad. Sci. U.S.A.">
        <title>Experimental surgery to create subgenomes of Bacillus subtilis 168.</title>
        <authorList>
            <person name="Itaya M."/>
            <person name="Tanaka T."/>
        </authorList>
    </citation>
    <scope>NUCLEOTIDE SEQUENCE</scope>
    <source>
        <strain evidence="1">IAM 11631</strain>
        <plasmid evidence="1">pLS32</plasmid>
    </source>
</reference>
<dbReference type="EMBL" id="AB615353">
    <property type="protein sequence ID" value="BAJ77076.1"/>
    <property type="molecule type" value="Genomic_DNA"/>
</dbReference>
<evidence type="ECO:0000313" key="1">
    <source>
        <dbReference type="EMBL" id="BAJ77076.1"/>
    </source>
</evidence>
<proteinExistence type="predicted"/>
<reference evidence="1" key="2">
    <citation type="submission" date="2011-02" db="EMBL/GenBank/DDBJ databases">
        <title>Genetic factors for stable replication of pLS32 in Bacillus subtilis.</title>
        <authorList>
            <person name="Itaya M."/>
        </authorList>
    </citation>
    <scope>NUCLEOTIDE SEQUENCE</scope>
    <source>
        <strain evidence="1">IAM 11631</strain>
        <plasmid evidence="1">pLS32</plasmid>
    </source>
</reference>
<protein>
    <submittedName>
        <fullName evidence="1">Uncharacterized protein</fullName>
    </submittedName>
</protein>
<keyword evidence="1" id="KW-0614">Plasmid</keyword>
<sequence length="37" mass="4293">MTSNAPLATQHPMALQISYMYVKKKEPLWVLLIFESI</sequence>
<geneLocation type="plasmid" evidence="1">
    <name>pLS32</name>
</geneLocation>
<dbReference type="AlphaFoldDB" id="E9RJI1"/>
<name>E9RJI1_BACNA</name>
<organism evidence="1">
    <name type="scientific">Bacillus subtilis subsp. natto</name>
    <dbReference type="NCBI Taxonomy" id="86029"/>
    <lineage>
        <taxon>Bacteria</taxon>
        <taxon>Bacillati</taxon>
        <taxon>Bacillota</taxon>
        <taxon>Bacilli</taxon>
        <taxon>Bacillales</taxon>
        <taxon>Bacillaceae</taxon>
        <taxon>Bacillus</taxon>
    </lineage>
</organism>
<accession>E9RJI1</accession>